<feature type="transmembrane region" description="Helical" evidence="1">
    <location>
        <begin position="45"/>
        <end position="67"/>
    </location>
</feature>
<proteinExistence type="predicted"/>
<accession>A0A0F9RGC6</accession>
<evidence type="ECO:0008006" key="3">
    <source>
        <dbReference type="Google" id="ProtNLM"/>
    </source>
</evidence>
<dbReference type="AlphaFoldDB" id="A0A0F9RGC6"/>
<reference evidence="2" key="1">
    <citation type="journal article" date="2015" name="Nature">
        <title>Complex archaea that bridge the gap between prokaryotes and eukaryotes.</title>
        <authorList>
            <person name="Spang A."/>
            <person name="Saw J.H."/>
            <person name="Jorgensen S.L."/>
            <person name="Zaremba-Niedzwiedzka K."/>
            <person name="Martijn J."/>
            <person name="Lind A.E."/>
            <person name="van Eijk R."/>
            <person name="Schleper C."/>
            <person name="Guy L."/>
            <person name="Ettema T.J."/>
        </authorList>
    </citation>
    <scope>NUCLEOTIDE SEQUENCE</scope>
</reference>
<keyword evidence="1" id="KW-0812">Transmembrane</keyword>
<evidence type="ECO:0000313" key="2">
    <source>
        <dbReference type="EMBL" id="KKN48747.1"/>
    </source>
</evidence>
<comment type="caution">
    <text evidence="2">The sequence shown here is derived from an EMBL/GenBank/DDBJ whole genome shotgun (WGS) entry which is preliminary data.</text>
</comment>
<keyword evidence="1" id="KW-0472">Membrane</keyword>
<protein>
    <recommendedName>
        <fullName evidence="3">SMODS and SLOG-associating 2TM effector domain-containing protein</fullName>
    </recommendedName>
</protein>
<keyword evidence="1" id="KW-1133">Transmembrane helix</keyword>
<organism evidence="2">
    <name type="scientific">marine sediment metagenome</name>
    <dbReference type="NCBI Taxonomy" id="412755"/>
    <lineage>
        <taxon>unclassified sequences</taxon>
        <taxon>metagenomes</taxon>
        <taxon>ecological metagenomes</taxon>
    </lineage>
</organism>
<evidence type="ECO:0000256" key="1">
    <source>
        <dbReference type="SAM" id="Phobius"/>
    </source>
</evidence>
<feature type="transmembrane region" description="Helical" evidence="1">
    <location>
        <begin position="73"/>
        <end position="93"/>
    </location>
</feature>
<dbReference type="EMBL" id="LAZR01001206">
    <property type="protein sequence ID" value="KKN48747.1"/>
    <property type="molecule type" value="Genomic_DNA"/>
</dbReference>
<gene>
    <name evidence="2" type="ORF">LCGC14_0649860</name>
</gene>
<name>A0A0F9RGC6_9ZZZZ</name>
<sequence>MKMEDELAGLKEIAIAKIKTAYNRSVALEATHSILWDKGDKNKKIISIITLIFGLISASSIIFTLLNEGTTNFLTYLIITDIFAILTLLLVIWETYLRFTGKIGIHGHILNEAYELRDKSSNFLQYKLDNLDKQGYIEELKSLEILDTKIKKKSLSNTKRISVKTKNAIEQKIEDLEKQGTKKYFMIKEEIDSANEKLQKFTALRTCEAWIKFD</sequence>